<comment type="similarity">
    <text evidence="2 7">Belongs to the tetraspanin (TM4SF) family.</text>
</comment>
<evidence type="ECO:0000256" key="4">
    <source>
        <dbReference type="ARBA" id="ARBA00022989"/>
    </source>
</evidence>
<keyword evidence="5 7" id="KW-0472">Membrane</keyword>
<evidence type="ECO:0000256" key="2">
    <source>
        <dbReference type="ARBA" id="ARBA00006840"/>
    </source>
</evidence>
<feature type="non-terminal residue" evidence="8">
    <location>
        <position position="194"/>
    </location>
</feature>
<feature type="transmembrane region" description="Helical" evidence="7">
    <location>
        <begin position="49"/>
        <end position="73"/>
    </location>
</feature>
<dbReference type="GO" id="GO:0005886">
    <property type="term" value="C:plasma membrane"/>
    <property type="evidence" value="ECO:0007669"/>
    <property type="project" value="TreeGrafter"/>
</dbReference>
<dbReference type="EMBL" id="VZSB01002720">
    <property type="protein sequence ID" value="NWX07096.1"/>
    <property type="molecule type" value="Genomic_DNA"/>
</dbReference>
<keyword evidence="6" id="KW-1015">Disulfide bond</keyword>
<dbReference type="InterPro" id="IPR000301">
    <property type="entry name" value="Tetraspanin_animals"/>
</dbReference>
<feature type="non-terminal residue" evidence="8">
    <location>
        <position position="1"/>
    </location>
</feature>
<evidence type="ECO:0000256" key="5">
    <source>
        <dbReference type="ARBA" id="ARBA00023136"/>
    </source>
</evidence>
<dbReference type="Pfam" id="PF00335">
    <property type="entry name" value="Tetraspanin"/>
    <property type="match status" value="1"/>
</dbReference>
<dbReference type="PANTHER" id="PTHR19282">
    <property type="entry name" value="TETRASPANIN"/>
    <property type="match status" value="1"/>
</dbReference>
<keyword evidence="4 7" id="KW-1133">Transmembrane helix</keyword>
<feature type="transmembrane region" description="Helical" evidence="7">
    <location>
        <begin position="176"/>
        <end position="193"/>
    </location>
</feature>
<evidence type="ECO:0000256" key="6">
    <source>
        <dbReference type="PIRSR" id="PIRSR002419-1"/>
    </source>
</evidence>
<feature type="transmembrane region" description="Helical" evidence="7">
    <location>
        <begin position="16"/>
        <end position="37"/>
    </location>
</feature>
<organism evidence="8 9">
    <name type="scientific">Caloenas nicobarica</name>
    <name type="common">Nicobar pigeon</name>
    <dbReference type="NCBI Taxonomy" id="187106"/>
    <lineage>
        <taxon>Eukaryota</taxon>
        <taxon>Metazoa</taxon>
        <taxon>Chordata</taxon>
        <taxon>Craniata</taxon>
        <taxon>Vertebrata</taxon>
        <taxon>Euteleostomi</taxon>
        <taxon>Archelosauria</taxon>
        <taxon>Archosauria</taxon>
        <taxon>Dinosauria</taxon>
        <taxon>Saurischia</taxon>
        <taxon>Theropoda</taxon>
        <taxon>Coelurosauria</taxon>
        <taxon>Aves</taxon>
        <taxon>Neognathae</taxon>
        <taxon>Neoaves</taxon>
        <taxon>Columbimorphae</taxon>
        <taxon>Columbiformes</taxon>
        <taxon>Columbidae</taxon>
        <taxon>Caloenas</taxon>
    </lineage>
</organism>
<dbReference type="PIRSF" id="PIRSF002419">
    <property type="entry name" value="Tetraspanin"/>
    <property type="match status" value="1"/>
</dbReference>
<dbReference type="Gene3D" id="1.10.1450.10">
    <property type="entry name" value="Tetraspanin"/>
    <property type="match status" value="1"/>
</dbReference>
<dbReference type="Proteomes" id="UP000546235">
    <property type="component" value="Unassembled WGS sequence"/>
</dbReference>
<comment type="subcellular location">
    <subcellularLocation>
        <location evidence="1 7">Membrane</location>
        <topology evidence="1 7">Multi-pass membrane protein</topology>
    </subcellularLocation>
</comment>
<dbReference type="AlphaFoldDB" id="A0A7K6TB48"/>
<dbReference type="FunFam" id="1.10.1450.10:FF:000025">
    <property type="entry name" value="Tetraspanin"/>
    <property type="match status" value="1"/>
</dbReference>
<evidence type="ECO:0000313" key="8">
    <source>
        <dbReference type="EMBL" id="NWX07096.1"/>
    </source>
</evidence>
<keyword evidence="9" id="KW-1185">Reference proteome</keyword>
<dbReference type="SUPFAM" id="SSF48652">
    <property type="entry name" value="Tetraspanin"/>
    <property type="match status" value="1"/>
</dbReference>
<comment type="caution">
    <text evidence="8">The sequence shown here is derived from an EMBL/GenBank/DDBJ whole genome shotgun (WGS) entry which is preliminary data.</text>
</comment>
<reference evidence="8 9" key="1">
    <citation type="submission" date="2019-09" db="EMBL/GenBank/DDBJ databases">
        <title>Bird 10,000 Genomes (B10K) Project - Family phase.</title>
        <authorList>
            <person name="Zhang G."/>
        </authorList>
    </citation>
    <scope>NUCLEOTIDE SEQUENCE [LARGE SCALE GENOMIC DNA]</scope>
    <source>
        <strain evidence="8">OUT-0007</strain>
        <tissue evidence="8">Blood</tissue>
    </source>
</reference>
<comment type="caution">
    <text evidence="7">Lacks conserved residue(s) required for the propagation of feature annotation.</text>
</comment>
<feature type="disulfide bond" evidence="6">
    <location>
        <begin position="118"/>
        <end position="140"/>
    </location>
</feature>
<keyword evidence="3 7" id="KW-0812">Transmembrane</keyword>
<evidence type="ECO:0000256" key="1">
    <source>
        <dbReference type="ARBA" id="ARBA00004141"/>
    </source>
</evidence>
<evidence type="ECO:0000256" key="3">
    <source>
        <dbReference type="ARBA" id="ARBA00022692"/>
    </source>
</evidence>
<evidence type="ECO:0000313" key="9">
    <source>
        <dbReference type="Proteomes" id="UP000546235"/>
    </source>
</evidence>
<name>A0A7K6TB48_CALNI</name>
<dbReference type="PANTHER" id="PTHR19282:SF527">
    <property type="entry name" value="TETRASPANIN"/>
    <property type="match status" value="1"/>
</dbReference>
<gene>
    <name evidence="8" type="primary">Cd82_1</name>
    <name evidence="8" type="ORF">CALNIC_R04045</name>
</gene>
<dbReference type="InterPro" id="IPR008952">
    <property type="entry name" value="Tetraspanin_EC2_sf"/>
</dbReference>
<protein>
    <recommendedName>
        <fullName evidence="7">Tetraspanin</fullName>
    </recommendedName>
</protein>
<accession>A0A7K6TB48</accession>
<dbReference type="InterPro" id="IPR018499">
    <property type="entry name" value="Tetraspanin/Peripherin"/>
</dbReference>
<proteinExistence type="inferred from homology"/>
<evidence type="ECO:0000256" key="7">
    <source>
        <dbReference type="RuleBase" id="RU361218"/>
    </source>
</evidence>
<sequence>QHELHCVTVSSGKNQLVPYISCILLGIGSAVTFTSALGFLGSVLEIKRLLVTCMSFQILLFVTQMAILVLIFVKKEEVHNQWNNRIDEVVSEYGNESLAEQEPMWNILNAMQHKMECCGKYNVTQWERNKNKENSTQIPCSCTKSGLKKWFCDVSRDSTYSMGCEEHLSTWFESNVLILTAVIISLLITQVRVL</sequence>